<dbReference type="Pfam" id="PF08811">
    <property type="entry name" value="DUF1800"/>
    <property type="match status" value="1"/>
</dbReference>
<protein>
    <submittedName>
        <fullName evidence="1">Uncharacterized protein (DUF1800 family)</fullName>
    </submittedName>
</protein>
<dbReference type="Proteomes" id="UP001268089">
    <property type="component" value="Unassembled WGS sequence"/>
</dbReference>
<organism evidence="1 2">
    <name type="scientific">Rhodoferax saidenbachensis</name>
    <dbReference type="NCBI Taxonomy" id="1484693"/>
    <lineage>
        <taxon>Bacteria</taxon>
        <taxon>Pseudomonadati</taxon>
        <taxon>Pseudomonadota</taxon>
        <taxon>Betaproteobacteria</taxon>
        <taxon>Burkholderiales</taxon>
        <taxon>Comamonadaceae</taxon>
        <taxon>Rhodoferax</taxon>
    </lineage>
</organism>
<dbReference type="InterPro" id="IPR014917">
    <property type="entry name" value="DUF1800"/>
</dbReference>
<name>A0ABU1ZNJ0_9BURK</name>
<dbReference type="EMBL" id="JAVDXO010000005">
    <property type="protein sequence ID" value="MDR7307116.1"/>
    <property type="molecule type" value="Genomic_DNA"/>
</dbReference>
<keyword evidence="2" id="KW-1185">Reference proteome</keyword>
<accession>A0ABU1ZNJ0</accession>
<dbReference type="PANTHER" id="PTHR43737">
    <property type="entry name" value="BLL7424 PROTEIN"/>
    <property type="match status" value="1"/>
</dbReference>
<sequence>MHSAVGDIATAPDTQPVEADARAASLAAAVLASAALSACGGGGGDSSSGGSASAPAIGGRAVALQSASFAAATRAVVPSAEQAARFLMQAQFAATDADIASVRANGYAAWIERQVALNYGTTGWDWLNSQGYGDVYSTNNYYNQSYPADYMAWSQLMASSDPMRKRMGLALSEFFVVSLSGLEFGWVSHAMAHYWDTLCAHAFGNFRDLLGAITLHPAMGYYLNTKGNKKENASGRQPDENFAREVMQLFSVGLYLLNADGSLKLDGNGNPQETYTTSDVSNLARVFTGYDLDMRQNVNVTINGDAIGNTAFARLPMLLTASNHSNLAATFLGVTIPANTPAAAALKTALDTLFNHPNTAPFFCKQMIQRLVTSNPSAAYVGRVAAVFTDNGLGVRGDLAYVFAAILLDPEARNAPGLSDPEYGKLREPMLRLVQWARTFGVGSASGGWKIGDQSNAGTQLGQSPLRSPSVFNFFRPGYTPPSTVAPPAVGMSAGSVAPEFQLVTETSVGGYLNFMMVAIESGVNYSSDIKAAYSTEISLATSPSSGNPKALVDRLNLLLCAGQLSSTTVTTITNTVGGMAGIVASTSTTATNLRKRVCAAVLMVMAHPEYLIQK</sequence>
<proteinExistence type="predicted"/>
<evidence type="ECO:0000313" key="1">
    <source>
        <dbReference type="EMBL" id="MDR7307116.1"/>
    </source>
</evidence>
<evidence type="ECO:0000313" key="2">
    <source>
        <dbReference type="Proteomes" id="UP001268089"/>
    </source>
</evidence>
<dbReference type="PANTHER" id="PTHR43737:SF1">
    <property type="entry name" value="DUF1501 DOMAIN-CONTAINING PROTEIN"/>
    <property type="match status" value="1"/>
</dbReference>
<comment type="caution">
    <text evidence="1">The sequence shown here is derived from an EMBL/GenBank/DDBJ whole genome shotgun (WGS) entry which is preliminary data.</text>
</comment>
<dbReference type="RefSeq" id="WP_310343091.1">
    <property type="nucleotide sequence ID" value="NZ_JAVDXO010000005.1"/>
</dbReference>
<gene>
    <name evidence="1" type="ORF">J2X15_002403</name>
</gene>
<reference evidence="1 2" key="1">
    <citation type="submission" date="2023-07" db="EMBL/GenBank/DDBJ databases">
        <title>Sorghum-associated microbial communities from plants grown in Nebraska, USA.</title>
        <authorList>
            <person name="Schachtman D."/>
        </authorList>
    </citation>
    <scope>NUCLEOTIDE SEQUENCE [LARGE SCALE GENOMIC DNA]</scope>
    <source>
        <strain evidence="1 2">BE308</strain>
    </source>
</reference>